<sequence length="672" mass="73241">MRACLELNPIVRIGKINKTIYDLSFVQEPRYARESTVLKNQTSSQSTNIHKRLLHPFPIIGLKIYYDDQKLGRLDITSHNLSFFFLKATIIDEDSQHGGRKGINTDSVIVGTKLISGIFYNLPRDQLKLDDRAETMIIFMFTDIGFLKKGNYKISFELYKFEPFNYLVPNQLSKLTKITELYSKNIKVYGPREYYKPSVQETISNEMKLESEKIINNRLRSKVVHYLKAINIIKDYDRNTNSNNSSKDGSAANNKSTNARKPKTANNGGAITTSNTITAAAAASSSSFSSAAAAALPNTAGNNIPPPGETKSYAPGPGSTFTFTVNTGSKRKAEPAKSNTGKNHHVHIQSSENDFYAYAINNKPKRKKKSATIAEVASSTGIKDTNNNTGYISNGNYTGTTDGPPIMTFKSIKLPSLNEAINQGIKSESDDKHNILPPLESSELPTNPGINNDGNIFVGSLPYIGGPKSEDLVQPLPNYKITSDHPAHILSMLASCGNNSDKNNGSTNISRPPSSSSSPSSPIPSIIMENTRTHQNRAKPENISQEASHNHNTVRAPNLSWVSSTASSSSPSSLSSTTATASTTNDMRGASGSDGNNGHLPNNFRNIAYTLMSLRQSKPTSASPTSIIGSDNGPSSNINIKEQKYEAVPFEMLTTAVVSKGKTAKKQTRRKK</sequence>
<feature type="compositionally biased region" description="Polar residues" evidence="1">
    <location>
        <begin position="239"/>
        <end position="257"/>
    </location>
</feature>
<feature type="compositionally biased region" description="Low complexity" evidence="1">
    <location>
        <begin position="563"/>
        <end position="584"/>
    </location>
</feature>
<feature type="domain" description="Velvet" evidence="2">
    <location>
        <begin position="14"/>
        <end position="220"/>
    </location>
</feature>
<dbReference type="RefSeq" id="XP_064853190.1">
    <property type="nucleotide sequence ID" value="XM_064997118.1"/>
</dbReference>
<dbReference type="Proteomes" id="UP001360560">
    <property type="component" value="Unassembled WGS sequence"/>
</dbReference>
<keyword evidence="4" id="KW-1185">Reference proteome</keyword>
<gene>
    <name evidence="3" type="ORF">DASC09_035190</name>
</gene>
<dbReference type="GeneID" id="90074169"/>
<comment type="caution">
    <text evidence="3">The sequence shown here is derived from an EMBL/GenBank/DDBJ whole genome shotgun (WGS) entry which is preliminary data.</text>
</comment>
<evidence type="ECO:0000259" key="2">
    <source>
        <dbReference type="PROSITE" id="PS51821"/>
    </source>
</evidence>
<dbReference type="InterPro" id="IPR037525">
    <property type="entry name" value="Velvet_dom"/>
</dbReference>
<dbReference type="AlphaFoldDB" id="A0AAV5QP15"/>
<reference evidence="3 4" key="1">
    <citation type="journal article" date="2023" name="Elife">
        <title>Identification of key yeast species and microbe-microbe interactions impacting larval growth of Drosophila in the wild.</title>
        <authorList>
            <person name="Mure A."/>
            <person name="Sugiura Y."/>
            <person name="Maeda R."/>
            <person name="Honda K."/>
            <person name="Sakurai N."/>
            <person name="Takahashi Y."/>
            <person name="Watada M."/>
            <person name="Katoh T."/>
            <person name="Gotoh A."/>
            <person name="Gotoh Y."/>
            <person name="Taniguchi I."/>
            <person name="Nakamura K."/>
            <person name="Hayashi T."/>
            <person name="Katayama T."/>
            <person name="Uemura T."/>
            <person name="Hattori Y."/>
        </authorList>
    </citation>
    <scope>NUCLEOTIDE SEQUENCE [LARGE SCALE GENOMIC DNA]</scope>
    <source>
        <strain evidence="3 4">SC-9</strain>
    </source>
</reference>
<feature type="region of interest" description="Disordered" evidence="1">
    <location>
        <begin position="494"/>
        <end position="601"/>
    </location>
</feature>
<dbReference type="PROSITE" id="PS51821">
    <property type="entry name" value="VELVET"/>
    <property type="match status" value="1"/>
</dbReference>
<dbReference type="InterPro" id="IPR038491">
    <property type="entry name" value="Velvet_dom_sf"/>
</dbReference>
<proteinExistence type="predicted"/>
<evidence type="ECO:0000256" key="1">
    <source>
        <dbReference type="SAM" id="MobiDB-lite"/>
    </source>
</evidence>
<evidence type="ECO:0000313" key="4">
    <source>
        <dbReference type="Proteomes" id="UP001360560"/>
    </source>
</evidence>
<evidence type="ECO:0000313" key="3">
    <source>
        <dbReference type="EMBL" id="GMM36194.1"/>
    </source>
</evidence>
<name>A0AAV5QP15_9ASCO</name>
<accession>A0AAV5QP15</accession>
<dbReference type="Gene3D" id="2.60.40.3960">
    <property type="entry name" value="Velvet domain"/>
    <property type="match status" value="1"/>
</dbReference>
<organism evidence="3 4">
    <name type="scientific">Saccharomycopsis crataegensis</name>
    <dbReference type="NCBI Taxonomy" id="43959"/>
    <lineage>
        <taxon>Eukaryota</taxon>
        <taxon>Fungi</taxon>
        <taxon>Dikarya</taxon>
        <taxon>Ascomycota</taxon>
        <taxon>Saccharomycotina</taxon>
        <taxon>Saccharomycetes</taxon>
        <taxon>Saccharomycopsidaceae</taxon>
        <taxon>Saccharomycopsis</taxon>
    </lineage>
</organism>
<feature type="region of interest" description="Disordered" evidence="1">
    <location>
        <begin position="616"/>
        <end position="638"/>
    </location>
</feature>
<feature type="region of interest" description="Disordered" evidence="1">
    <location>
        <begin position="238"/>
        <end position="271"/>
    </location>
</feature>
<dbReference type="EMBL" id="BTFZ01000011">
    <property type="protein sequence ID" value="GMM36194.1"/>
    <property type="molecule type" value="Genomic_DNA"/>
</dbReference>
<feature type="compositionally biased region" description="Low complexity" evidence="1">
    <location>
        <begin position="509"/>
        <end position="527"/>
    </location>
</feature>
<feature type="compositionally biased region" description="Polar residues" evidence="1">
    <location>
        <begin position="542"/>
        <end position="555"/>
    </location>
</feature>
<protein>
    <recommendedName>
        <fullName evidence="2">Velvet domain-containing protein</fullName>
    </recommendedName>
</protein>
<feature type="compositionally biased region" description="Polar residues" evidence="1">
    <location>
        <begin position="496"/>
        <end position="508"/>
    </location>
</feature>
<feature type="region of interest" description="Disordered" evidence="1">
    <location>
        <begin position="428"/>
        <end position="451"/>
    </location>
</feature>